<dbReference type="Pfam" id="PF07332">
    <property type="entry name" value="Phage_holin_3_6"/>
    <property type="match status" value="1"/>
</dbReference>
<evidence type="ECO:0008006" key="4">
    <source>
        <dbReference type="Google" id="ProtNLM"/>
    </source>
</evidence>
<name>A0A1Y1T447_9FLAO</name>
<dbReference type="RefSeq" id="WP_084841990.1">
    <property type="nucleotide sequence ID" value="NZ_ARYN01000010.1"/>
</dbReference>
<gene>
    <name evidence="2" type="ORF">IIF7_12247</name>
</gene>
<accession>A0A1Y1T447</accession>
<evidence type="ECO:0000313" key="2">
    <source>
        <dbReference type="EMBL" id="ORL45223.1"/>
    </source>
</evidence>
<dbReference type="InterPro" id="IPR009937">
    <property type="entry name" value="Phage_holin_3_6"/>
</dbReference>
<comment type="caution">
    <text evidence="2">The sequence shown here is derived from an EMBL/GenBank/DDBJ whole genome shotgun (WGS) entry which is preliminary data.</text>
</comment>
<dbReference type="AlphaFoldDB" id="A0A1Y1T447"/>
<protein>
    <recommendedName>
        <fullName evidence="4">Competence protein</fullName>
    </recommendedName>
</protein>
<keyword evidence="1" id="KW-0472">Membrane</keyword>
<organism evidence="2 3">
    <name type="scientific">Zunongwangia atlantica 22II14-10F7</name>
    <dbReference type="NCBI Taxonomy" id="1185767"/>
    <lineage>
        <taxon>Bacteria</taxon>
        <taxon>Pseudomonadati</taxon>
        <taxon>Bacteroidota</taxon>
        <taxon>Flavobacteriia</taxon>
        <taxon>Flavobacteriales</taxon>
        <taxon>Flavobacteriaceae</taxon>
        <taxon>Zunongwangia</taxon>
    </lineage>
</organism>
<sequence length="118" mass="13143">MAFEKLTNSIDELNDNVKAFAHSNAEYYKLLIFKQSSKSAILLVMFLIVAFALSTAVAFISIGVAFAISAALEQPSAGFFIVGAFYLILIVLFVIFGKKPLTKFMLKKFSREIFNEDN</sequence>
<dbReference type="STRING" id="1185767.IIF7_12247"/>
<feature type="transmembrane region" description="Helical" evidence="1">
    <location>
        <begin position="40"/>
        <end position="71"/>
    </location>
</feature>
<keyword evidence="1" id="KW-0812">Transmembrane</keyword>
<evidence type="ECO:0000256" key="1">
    <source>
        <dbReference type="SAM" id="Phobius"/>
    </source>
</evidence>
<keyword evidence="3" id="KW-1185">Reference proteome</keyword>
<reference evidence="2 3" key="1">
    <citation type="submission" date="2013-04" db="EMBL/GenBank/DDBJ databases">
        <title>Zunongwangia sp. 22II14-10F7 Genome Sequencing.</title>
        <authorList>
            <person name="Lai Q."/>
            <person name="Shao Z."/>
        </authorList>
    </citation>
    <scope>NUCLEOTIDE SEQUENCE [LARGE SCALE GENOMIC DNA]</scope>
    <source>
        <strain evidence="2 3">22II14-10F7</strain>
    </source>
</reference>
<feature type="transmembrane region" description="Helical" evidence="1">
    <location>
        <begin position="77"/>
        <end position="97"/>
    </location>
</feature>
<dbReference type="EMBL" id="ARYN01000010">
    <property type="protein sequence ID" value="ORL45223.1"/>
    <property type="molecule type" value="Genomic_DNA"/>
</dbReference>
<keyword evidence="1" id="KW-1133">Transmembrane helix</keyword>
<proteinExistence type="predicted"/>
<dbReference type="Proteomes" id="UP000192746">
    <property type="component" value="Unassembled WGS sequence"/>
</dbReference>
<dbReference type="OrthoDB" id="1144182at2"/>
<evidence type="ECO:0000313" key="3">
    <source>
        <dbReference type="Proteomes" id="UP000192746"/>
    </source>
</evidence>